<keyword evidence="8" id="KW-0915">Sodium</keyword>
<feature type="region of interest" description="Disordered" evidence="14">
    <location>
        <begin position="1"/>
        <end position="59"/>
    </location>
</feature>
<dbReference type="Gene3D" id="1.20.1740.10">
    <property type="entry name" value="Amino acid/polyamine transporter I"/>
    <property type="match status" value="1"/>
</dbReference>
<comment type="similarity">
    <text evidence="2">Belongs to the SLC12A transporter family.</text>
</comment>
<evidence type="ECO:0000259" key="18">
    <source>
        <dbReference type="Pfam" id="PF08403"/>
    </source>
</evidence>
<dbReference type="GO" id="GO:0005886">
    <property type="term" value="C:plasma membrane"/>
    <property type="evidence" value="ECO:0007669"/>
    <property type="project" value="UniProtKB-SubCell"/>
</dbReference>
<dbReference type="Pfam" id="PF08403">
    <property type="entry name" value="AA_permease_N"/>
    <property type="match status" value="1"/>
</dbReference>
<evidence type="ECO:0000256" key="8">
    <source>
        <dbReference type="ARBA" id="ARBA00023053"/>
    </source>
</evidence>
<dbReference type="Pfam" id="PF00324">
    <property type="entry name" value="AA_permease"/>
    <property type="match status" value="1"/>
</dbReference>
<evidence type="ECO:0000256" key="4">
    <source>
        <dbReference type="ARBA" id="ARBA00022475"/>
    </source>
</evidence>
<dbReference type="GO" id="GO:0006884">
    <property type="term" value="P:cell volume homeostasis"/>
    <property type="evidence" value="ECO:0007669"/>
    <property type="project" value="TreeGrafter"/>
</dbReference>
<evidence type="ECO:0000256" key="1">
    <source>
        <dbReference type="ARBA" id="ARBA00004651"/>
    </source>
</evidence>
<dbReference type="PANTHER" id="PTHR11827:SF103">
    <property type="entry name" value="SODIUM CHLORIDE COTRANSPORTER 69, ISOFORM E"/>
    <property type="match status" value="1"/>
</dbReference>
<evidence type="ECO:0000256" key="12">
    <source>
        <dbReference type="ARBA" id="ARBA00023201"/>
    </source>
</evidence>
<sequence length="1129" mass="124266">MLGTGEVEGAGEDMKKSSSRFQVARVDSQADRRGSGDNDGDVEHDDSPQSGPASPGGARFSVSSLNFTYDTANKTCGWRNTHEAIPSEDHYRNIFSATAGLKSRPTLAELHEEIIPEDNDPRSRNNREPLLGGQKQVDAELADLGVPEVEPVTKTALVKFGWIQGVFIRCLLNIWGVMLFIRLAWCVAHAGVMAVIGIILLSGCVTTITTISMSAICTNGVVKGGGAYFLISRSLGPEFGGPIGLVFSIANAVAVAMYVVGFAETAVALMEMHGAEMVNFASDIRIIGIITMFVLFAITLVGMEWESRAQIVLLVVLLIALVNFVIGTFLPPTDYKLARGFTGFSGTTFKANFLPDFRGSESFASVFSVFFPAATGILAGANISGDLRDPQKAIPKGTLYAIIISSIVYIVVAGMLGAVLMRDANGFEPAVLLAQVLSSNTTSSPSANTTVLVYGMATNDSANNTFQVPSVNPSEYVFSPENVANCSLMREGCKYGLFHDYQAMMMISGYGYLITAGIFSATLSSALASMVSAPKVFQAVCKDGIFPYLGWFSAVSAKSEMPYRAFVLTFFLGLCFTCIGDLNAIAPMISMFFLATYALINFSCFDVALANPPGWRPAFRYYNKWASLVGFLICLVVMFLIQWMMALGCVLIIGTAFMYVKHVKPDVNWGSSGQAHVYRKALKFSLKLLRTEDHIKNFRPQVLVLTGEPENRPALVDFVSHVTKNVGLMVCGSVIIGKPSDHLRQIHSPTAYNFFQRRKARSFYSCAVAPNFRLGVQSLLQNVGIGKFRPNLLVMGFKCNWNEDTPENVQQYFSTIHDAFDLHYGVGILRMREGLGMGLDAGDATIFNDPNDPTPPPTDDELSLSDNEDEEKDNHHSLPNGHESNNGRNAKPAKKSSKDTSPQKRLETVVEISQSRAGPKDGGQAINTEVIRAMNRFNLKKIPGGTIDVWWLYDDGGLTLLVPYLLKQKAWKKCPIRIFVPGTRKGEIDRIQRELVGMLQKFRLTAKEVEVLPEINKVPREESIRTFNTYFQPWLLDEEKGETQEEFPWKSTQAEVDLLSDKTKRHIRLRELLIERSSQAALIVMTLPMPRKGTCSAGLYMSWVDTLTRDMPPFLLLRGNQQSVLTFYS</sequence>
<dbReference type="InterPro" id="IPR004842">
    <property type="entry name" value="SLC12A_fam"/>
</dbReference>
<feature type="compositionally biased region" description="Basic and acidic residues" evidence="14">
    <location>
        <begin position="112"/>
        <end position="127"/>
    </location>
</feature>
<feature type="region of interest" description="Disordered" evidence="14">
    <location>
        <begin position="112"/>
        <end position="132"/>
    </location>
</feature>
<keyword evidence="12" id="KW-0739">Sodium transport</keyword>
<evidence type="ECO:0000256" key="11">
    <source>
        <dbReference type="ARBA" id="ARBA00023180"/>
    </source>
</evidence>
<evidence type="ECO:0000256" key="10">
    <source>
        <dbReference type="ARBA" id="ARBA00023136"/>
    </source>
</evidence>
<feature type="domain" description="SLC12A transporter C-terminal" evidence="17">
    <location>
        <begin position="712"/>
        <end position="1129"/>
    </location>
</feature>
<feature type="transmembrane region" description="Helical" evidence="15">
    <location>
        <begin position="509"/>
        <end position="528"/>
    </location>
</feature>
<keyword evidence="11" id="KW-0325">Glycoprotein</keyword>
<reference evidence="19 20" key="1">
    <citation type="submission" date="2024-02" db="EMBL/GenBank/DDBJ databases">
        <title>Chromosome-scale genome assembly of the rough periwinkle Littorina saxatilis.</title>
        <authorList>
            <person name="De Jode A."/>
            <person name="Faria R."/>
            <person name="Formenti G."/>
            <person name="Sims Y."/>
            <person name="Smith T.P."/>
            <person name="Tracey A."/>
            <person name="Wood J.M.D."/>
            <person name="Zagrodzka Z.B."/>
            <person name="Johannesson K."/>
            <person name="Butlin R.K."/>
            <person name="Leder E.H."/>
        </authorList>
    </citation>
    <scope>NUCLEOTIDE SEQUENCE [LARGE SCALE GENOMIC DNA]</scope>
    <source>
        <strain evidence="19">Snail1</strain>
        <tissue evidence="19">Muscle</tissue>
    </source>
</reference>
<evidence type="ECO:0000256" key="7">
    <source>
        <dbReference type="ARBA" id="ARBA00022989"/>
    </source>
</evidence>
<feature type="transmembrane region" description="Helical" evidence="15">
    <location>
        <begin position="631"/>
        <end position="660"/>
    </location>
</feature>
<evidence type="ECO:0000256" key="6">
    <source>
        <dbReference type="ARBA" id="ARBA00022847"/>
    </source>
</evidence>
<keyword evidence="20" id="KW-1185">Reference proteome</keyword>
<evidence type="ECO:0000256" key="15">
    <source>
        <dbReference type="SAM" id="Phobius"/>
    </source>
</evidence>
<feature type="transmembrane region" description="Helical" evidence="15">
    <location>
        <begin position="311"/>
        <end position="330"/>
    </location>
</feature>
<gene>
    <name evidence="19" type="ORF">V1264_001668</name>
</gene>
<dbReference type="EMBL" id="JBAMIC010000001">
    <property type="protein sequence ID" value="KAK7115879.1"/>
    <property type="molecule type" value="Genomic_DNA"/>
</dbReference>
<feature type="transmembrane region" description="Helical" evidence="15">
    <location>
        <begin position="591"/>
        <end position="610"/>
    </location>
</feature>
<feature type="transmembrane region" description="Helical" evidence="15">
    <location>
        <begin position="243"/>
        <end position="263"/>
    </location>
</feature>
<evidence type="ECO:0000256" key="14">
    <source>
        <dbReference type="SAM" id="MobiDB-lite"/>
    </source>
</evidence>
<feature type="transmembrane region" description="Helical" evidence="15">
    <location>
        <begin position="363"/>
        <end position="385"/>
    </location>
</feature>
<dbReference type="GO" id="GO:0008511">
    <property type="term" value="F:sodium:potassium:chloride symporter activity"/>
    <property type="evidence" value="ECO:0007669"/>
    <property type="project" value="TreeGrafter"/>
</dbReference>
<keyword evidence="4" id="KW-1003">Cell membrane</keyword>
<proteinExistence type="inferred from homology"/>
<keyword evidence="3" id="KW-0813">Transport</keyword>
<feature type="domain" description="Amino acid permease/ SLC12A" evidence="16">
    <location>
        <begin position="165"/>
        <end position="703"/>
    </location>
</feature>
<dbReference type="GO" id="GO:0055075">
    <property type="term" value="P:potassium ion homeostasis"/>
    <property type="evidence" value="ECO:0007669"/>
    <property type="project" value="TreeGrafter"/>
</dbReference>
<feature type="transmembrane region" description="Helical" evidence="15">
    <location>
        <begin position="191"/>
        <end position="222"/>
    </location>
</feature>
<dbReference type="InterPro" id="IPR013612">
    <property type="entry name" value="AA_permease_N"/>
</dbReference>
<comment type="subcellular location">
    <subcellularLocation>
        <location evidence="1">Cell membrane</location>
        <topology evidence="1">Multi-pass membrane protein</topology>
    </subcellularLocation>
</comment>
<dbReference type="GO" id="GO:0055064">
    <property type="term" value="P:chloride ion homeostasis"/>
    <property type="evidence" value="ECO:0007669"/>
    <property type="project" value="TreeGrafter"/>
</dbReference>
<name>A0AAN9GPE9_9CAEN</name>
<evidence type="ECO:0000256" key="9">
    <source>
        <dbReference type="ARBA" id="ARBA00023065"/>
    </source>
</evidence>
<dbReference type="GO" id="GO:1990573">
    <property type="term" value="P:potassium ion import across plasma membrane"/>
    <property type="evidence" value="ECO:0007669"/>
    <property type="project" value="TreeGrafter"/>
</dbReference>
<dbReference type="GO" id="GO:0055078">
    <property type="term" value="P:sodium ion homeostasis"/>
    <property type="evidence" value="ECO:0007669"/>
    <property type="project" value="TreeGrafter"/>
</dbReference>
<feature type="region of interest" description="Disordered" evidence="14">
    <location>
        <begin position="843"/>
        <end position="924"/>
    </location>
</feature>
<feature type="compositionally biased region" description="Acidic residues" evidence="14">
    <location>
        <begin position="858"/>
        <end position="871"/>
    </location>
</feature>
<protein>
    <submittedName>
        <fullName evidence="19">Uncharacterized protein</fullName>
    </submittedName>
</protein>
<keyword evidence="10 15" id="KW-0472">Membrane</keyword>
<keyword evidence="6" id="KW-0769">Symport</keyword>
<evidence type="ECO:0000313" key="19">
    <source>
        <dbReference type="EMBL" id="KAK7115879.1"/>
    </source>
</evidence>
<feature type="compositionally biased region" description="Basic and acidic residues" evidence="14">
    <location>
        <begin position="896"/>
        <end position="908"/>
    </location>
</feature>
<dbReference type="AlphaFoldDB" id="A0AAN9GPE9"/>
<dbReference type="InterPro" id="IPR018491">
    <property type="entry name" value="SLC12_C"/>
</dbReference>
<evidence type="ECO:0000256" key="3">
    <source>
        <dbReference type="ARBA" id="ARBA00022448"/>
    </source>
</evidence>
<accession>A0AAN9GPE9</accession>
<dbReference type="NCBIfam" id="TIGR00930">
    <property type="entry name" value="2a30"/>
    <property type="match status" value="1"/>
</dbReference>
<evidence type="ECO:0000256" key="2">
    <source>
        <dbReference type="ARBA" id="ARBA00010593"/>
    </source>
</evidence>
<evidence type="ECO:0000259" key="17">
    <source>
        <dbReference type="Pfam" id="PF03522"/>
    </source>
</evidence>
<dbReference type="InterPro" id="IPR004841">
    <property type="entry name" value="AA-permease/SLC12A_dom"/>
</dbReference>
<keyword evidence="5 15" id="KW-0812">Transmembrane</keyword>
<comment type="caution">
    <text evidence="19">The sequence shown here is derived from an EMBL/GenBank/DDBJ whole genome shotgun (WGS) entry which is preliminary data.</text>
</comment>
<dbReference type="Proteomes" id="UP001374579">
    <property type="component" value="Unassembled WGS sequence"/>
</dbReference>
<evidence type="ECO:0000313" key="20">
    <source>
        <dbReference type="Proteomes" id="UP001374579"/>
    </source>
</evidence>
<evidence type="ECO:0000256" key="13">
    <source>
        <dbReference type="ARBA" id="ARBA00023214"/>
    </source>
</evidence>
<feature type="transmembrane region" description="Helical" evidence="15">
    <location>
        <begin position="397"/>
        <end position="421"/>
    </location>
</feature>
<keyword evidence="7 15" id="KW-1133">Transmembrane helix</keyword>
<feature type="transmembrane region" description="Helical" evidence="15">
    <location>
        <begin position="565"/>
        <end position="585"/>
    </location>
</feature>
<feature type="transmembrane region" description="Helical" evidence="15">
    <location>
        <begin position="283"/>
        <end position="302"/>
    </location>
</feature>
<keyword evidence="13" id="KW-0868">Chloride</keyword>
<dbReference type="Pfam" id="PF03522">
    <property type="entry name" value="SLC12"/>
    <property type="match status" value="1"/>
</dbReference>
<keyword evidence="9" id="KW-0406">Ion transport</keyword>
<evidence type="ECO:0000259" key="16">
    <source>
        <dbReference type="Pfam" id="PF00324"/>
    </source>
</evidence>
<organism evidence="19 20">
    <name type="scientific">Littorina saxatilis</name>
    <dbReference type="NCBI Taxonomy" id="31220"/>
    <lineage>
        <taxon>Eukaryota</taxon>
        <taxon>Metazoa</taxon>
        <taxon>Spiralia</taxon>
        <taxon>Lophotrochozoa</taxon>
        <taxon>Mollusca</taxon>
        <taxon>Gastropoda</taxon>
        <taxon>Caenogastropoda</taxon>
        <taxon>Littorinimorpha</taxon>
        <taxon>Littorinoidea</taxon>
        <taxon>Littorinidae</taxon>
        <taxon>Littorina</taxon>
    </lineage>
</organism>
<dbReference type="PANTHER" id="PTHR11827">
    <property type="entry name" value="SOLUTE CARRIER FAMILY 12, CATION COTRANSPORTERS"/>
    <property type="match status" value="1"/>
</dbReference>
<feature type="domain" description="Amino acid permease N-terminal" evidence="18">
    <location>
        <begin position="79"/>
        <end position="115"/>
    </location>
</feature>
<evidence type="ECO:0000256" key="5">
    <source>
        <dbReference type="ARBA" id="ARBA00022692"/>
    </source>
</evidence>